<evidence type="ECO:0000259" key="3">
    <source>
        <dbReference type="PROSITE" id="PS50021"/>
    </source>
</evidence>
<feature type="compositionally biased region" description="Basic and acidic residues" evidence="2">
    <location>
        <begin position="792"/>
        <end position="802"/>
    </location>
</feature>
<accession>A0AAN8JSN8</accession>
<dbReference type="Pfam" id="PF06294">
    <property type="entry name" value="CH_2"/>
    <property type="match status" value="1"/>
</dbReference>
<feature type="compositionally biased region" description="Pro residues" evidence="2">
    <location>
        <begin position="1074"/>
        <end position="1084"/>
    </location>
</feature>
<feature type="compositionally biased region" description="Polar residues" evidence="2">
    <location>
        <begin position="700"/>
        <end position="724"/>
    </location>
</feature>
<dbReference type="InterPro" id="IPR001715">
    <property type="entry name" value="CH_dom"/>
</dbReference>
<dbReference type="InterPro" id="IPR027417">
    <property type="entry name" value="P-loop_NTPase"/>
</dbReference>
<sequence length="1975" mass="224137">MTDILCRWLNNELSLTKPVDQQSFAREFASGYLIGEVLNKYQLQDDFDQFSQNTQSDAKLNNFTRLEPSLHLLAIPFDTNLARDIMTERHGVATRLMYQLYIALNNKKKANLTGVAMETMRPAAPAKLNAYESLMYKERLKQKTPRQTDLNLDALVARFHDKQIAMEKIAFEKRFVEQERIQIEQQNQRLALLERSRIMKAKQSEMVAKIQAATVHIPRPPPNKTLKAIQIRKDNKTKREALETMKSIADFEDQMKLILPPSKLDDNSSVSESIDLQYFTTNEDDKDITEAIDLIMPAPNDDYINKIRTRLQEDASAREEREKRRRKVLVDQMTAHENQEEARREEILVNRLMRQSQQERRIAVQLMQTRHEKEVVRRNRILREKQYEERRRKDFEDALNKEAEMARLSREEYEEQIKKDKELHDKIAAERTEAKYKKHYDMCSEVVDQIVDFTCKVAEYRELTNNLLPPKLMREWTALFVAGKPLFDKPVESSDPTPEQILEEERQQLLDEGDFMEYKNMIGEWQTKEGLDVTGPPRDNPIVGHIVQRLFNIVHPPSPPPSPPEFQPFPIKACVLGKVFSGKTTCVQKLAEEHRLQVLCVDVLVDQAVEAHKAGEIIEITDEEDNESKAETVQDFNPTPVDVAPTPVEMEPVSAPTEQISATEQVPDSTEQTPADTEQTPATDPAPTPDSGREVKPPSVSVSQNNSRTSLAKKSSSRMSNKPQATARAKLGSKVFKFLKKGKPVDEQLIVDILVEAIRRVPEGTGWLIDGFPQNYNQAKLLEKALSGFDANAKESTKDKTKGKMKRSSLVPDPRPPPPPAEPISGIDVVIVLDIDDKVCIKRAAGRTCAIQANEQFHEEFKPPPDGSATGVGKQEKVVPVQDMAHDMEQIQHRITGFVDSWPKLEKWFTRFGTLKIVDAEADERTVVLEVEKILEDTLNRLQGKDKESTPAEEIPEEKPEEKPEPPAPVEPVPEPPKEPETPAPKSRPGSRGSRSGSGGKKSPSRTSSKESPSKKDKREKSDSPKRSSSKKSDTGGSKKGSRGSSPKSPSAKRSKSGKGKNKTPEPEPEPEPEIPTGPPPPQPGSEEWDFVDQNIETDLAEVLATHWEAVESAYVANSKHVFRNIRDERENICRYFYQMKKDYMAYLRRPDHKQEFVSQWQKDYNEVPDDIREDEETKAELHQRVDDLRERLWSICDERKEQAERERETIMNDGWLDDRMGVLSNHYFTLMQTEVDRFQDTVRLLKDYYRGMDGQIPDELNQNYARLPLIELPVERPESPDKVSETASTPPITDDPITSAKSERTKSARAKSPRESRSKSPKDGSKSPKESRSKSRTPSAKRRNKSKENDKDKTADPNAMFDADTNRKRIPLIPRRPLSPDVDAKPGAGGKDKKDKKAVKKDDVPGGESPAPPIDLDEKLIIDAASSAVSSMGQIMSAELAAREAEEEAERQAEIEREKERERIKAAAKKPAKKGKSRSPSPSKKNAKKDSETATTTTPPPSEEMSEEETKKKEIKEKMREEYYFAIAEEENAAKTRVELIKVTAMLVLQDLKLKGEECYKDMNDWLGARFLKEMESIDQLSEAMRFGIEAKEKIKQELLLNQEDFMVNQDLQVLKSSSSILEVQQKEPPTLDLFTVDQLKSLYQQFILTAPNGVLSSRTFVETFETIVSVTYGLEALPDHWMNINHGQIQEIANSLSTDSDYVDWRRFLLSLTQPIPTPTQTDLLQTLSRFKDMDQKSTGCVTREQYDNMNLWFATESKADGKFDRLDNLKKVLFDIYGNLTTNPARLDYVSMLMYFSAVPNSHEGFLRALSVASGHHMPRLAKPSLSTLQLDQPAIIDDGTLPEGLEVEKDDRQVEPPMTGEIIPDEAIEAKVPIDSLFKVFHHGESTHGDSHRYNLATDPEETTSREKLAAVYVELGSEDLEPVLYRILIEHPLIQDAVAACKSFKALDIRGILSNPVTDYIDATSTKTME</sequence>
<dbReference type="SUPFAM" id="SSF52540">
    <property type="entry name" value="P-loop containing nucleoside triphosphate hydrolases"/>
    <property type="match status" value="1"/>
</dbReference>
<dbReference type="EMBL" id="JAZGQO010000008">
    <property type="protein sequence ID" value="KAK6179273.1"/>
    <property type="molecule type" value="Genomic_DNA"/>
</dbReference>
<feature type="coiled-coil region" evidence="1">
    <location>
        <begin position="396"/>
        <end position="430"/>
    </location>
</feature>
<feature type="region of interest" description="Disordered" evidence="2">
    <location>
        <begin position="618"/>
        <end position="728"/>
    </location>
</feature>
<feature type="compositionally biased region" description="Basic and acidic residues" evidence="2">
    <location>
        <begin position="1302"/>
        <end position="1334"/>
    </location>
</feature>
<feature type="region of interest" description="Disordered" evidence="2">
    <location>
        <begin position="942"/>
        <end position="1089"/>
    </location>
</feature>
<dbReference type="InterPro" id="IPR056199">
    <property type="entry name" value="SPEF2_C"/>
</dbReference>
<comment type="caution">
    <text evidence="4">The sequence shown here is derived from an EMBL/GenBank/DDBJ whole genome shotgun (WGS) entry which is preliminary data.</text>
</comment>
<proteinExistence type="predicted"/>
<dbReference type="Gene3D" id="1.10.418.10">
    <property type="entry name" value="Calponin-like domain"/>
    <property type="match status" value="1"/>
</dbReference>
<keyword evidence="5" id="KW-1185">Reference proteome</keyword>
<feature type="compositionally biased region" description="Polar residues" evidence="2">
    <location>
        <begin position="656"/>
        <end position="671"/>
    </location>
</feature>
<feature type="compositionally biased region" description="Low complexity" evidence="2">
    <location>
        <begin position="984"/>
        <end position="1007"/>
    </location>
</feature>
<feature type="region of interest" description="Disordered" evidence="2">
    <location>
        <begin position="1439"/>
        <end position="1515"/>
    </location>
</feature>
<dbReference type="InterPro" id="IPR052634">
    <property type="entry name" value="Sperm_flagellar-bone_growth"/>
</dbReference>
<keyword evidence="1" id="KW-0175">Coiled coil</keyword>
<evidence type="ECO:0000313" key="5">
    <source>
        <dbReference type="Proteomes" id="UP001347796"/>
    </source>
</evidence>
<dbReference type="InterPro" id="IPR036872">
    <property type="entry name" value="CH_dom_sf"/>
</dbReference>
<dbReference type="PANTHER" id="PTHR14919:SF0">
    <property type="entry name" value="SPERM FLAGELLAR PROTEIN 2"/>
    <property type="match status" value="1"/>
</dbReference>
<dbReference type="InterPro" id="IPR011992">
    <property type="entry name" value="EF-hand-dom_pair"/>
</dbReference>
<feature type="compositionally biased region" description="Pro residues" evidence="2">
    <location>
        <begin position="813"/>
        <end position="822"/>
    </location>
</feature>
<dbReference type="PANTHER" id="PTHR14919">
    <property type="entry name" value="KPL2-RELATED"/>
    <property type="match status" value="1"/>
</dbReference>
<organism evidence="4 5">
    <name type="scientific">Patella caerulea</name>
    <name type="common">Rayed Mediterranean limpet</name>
    <dbReference type="NCBI Taxonomy" id="87958"/>
    <lineage>
        <taxon>Eukaryota</taxon>
        <taxon>Metazoa</taxon>
        <taxon>Spiralia</taxon>
        <taxon>Lophotrochozoa</taxon>
        <taxon>Mollusca</taxon>
        <taxon>Gastropoda</taxon>
        <taxon>Patellogastropoda</taxon>
        <taxon>Patelloidea</taxon>
        <taxon>Patellidae</taxon>
        <taxon>Patella</taxon>
    </lineage>
</organism>
<feature type="domain" description="Calponin-homology (CH)" evidence="3">
    <location>
        <begin position="1"/>
        <end position="105"/>
    </location>
</feature>
<feature type="compositionally biased region" description="Basic and acidic residues" evidence="2">
    <location>
        <begin position="1451"/>
        <end position="1466"/>
    </location>
</feature>
<feature type="compositionally biased region" description="Basic residues" evidence="2">
    <location>
        <begin position="1467"/>
        <end position="1478"/>
    </location>
</feature>
<dbReference type="InterPro" id="IPR054517">
    <property type="entry name" value="SPEF2_D5"/>
</dbReference>
<evidence type="ECO:0000256" key="1">
    <source>
        <dbReference type="SAM" id="Coils"/>
    </source>
</evidence>
<evidence type="ECO:0000313" key="4">
    <source>
        <dbReference type="EMBL" id="KAK6179273.1"/>
    </source>
</evidence>
<gene>
    <name evidence="4" type="ORF">SNE40_011674</name>
</gene>
<dbReference type="PROSITE" id="PS50021">
    <property type="entry name" value="CH"/>
    <property type="match status" value="1"/>
</dbReference>
<dbReference type="InterPro" id="IPR010441">
    <property type="entry name" value="CH_2"/>
</dbReference>
<dbReference type="Proteomes" id="UP001347796">
    <property type="component" value="Unassembled WGS sequence"/>
</dbReference>
<dbReference type="Pfam" id="PF00406">
    <property type="entry name" value="ADK"/>
    <property type="match status" value="1"/>
</dbReference>
<feature type="region of interest" description="Disordered" evidence="2">
    <location>
        <begin position="1273"/>
        <end position="1419"/>
    </location>
</feature>
<dbReference type="Gene3D" id="3.40.50.300">
    <property type="entry name" value="P-loop containing nucleotide triphosphate hydrolases"/>
    <property type="match status" value="2"/>
</dbReference>
<feature type="region of interest" description="Disordered" evidence="2">
    <location>
        <begin position="792"/>
        <end position="823"/>
    </location>
</feature>
<feature type="compositionally biased region" description="Basic residues" evidence="2">
    <location>
        <begin position="1051"/>
        <end position="1062"/>
    </location>
</feature>
<feature type="compositionally biased region" description="Basic and acidic residues" evidence="2">
    <location>
        <begin position="1008"/>
        <end position="1034"/>
    </location>
</feature>
<name>A0AAN8JSN8_PATCE</name>
<reference evidence="4 5" key="1">
    <citation type="submission" date="2024-01" db="EMBL/GenBank/DDBJ databases">
        <title>The genome of the rayed Mediterranean limpet Patella caerulea (Linnaeus, 1758).</title>
        <authorList>
            <person name="Anh-Thu Weber A."/>
            <person name="Halstead-Nussloch G."/>
        </authorList>
    </citation>
    <scope>NUCLEOTIDE SEQUENCE [LARGE SCALE GENOMIC DNA]</scope>
    <source>
        <strain evidence="4">AATW-2023a</strain>
        <tissue evidence="4">Whole specimen</tissue>
    </source>
</reference>
<dbReference type="Pfam" id="PF24082">
    <property type="entry name" value="SPEF2_C"/>
    <property type="match status" value="1"/>
</dbReference>
<evidence type="ECO:0000256" key="2">
    <source>
        <dbReference type="SAM" id="MobiDB-lite"/>
    </source>
</evidence>
<feature type="compositionally biased region" description="Pro residues" evidence="2">
    <location>
        <begin position="966"/>
        <end position="975"/>
    </location>
</feature>
<feature type="compositionally biased region" description="Low complexity" evidence="2">
    <location>
        <begin position="672"/>
        <end position="685"/>
    </location>
</feature>
<feature type="compositionally biased region" description="Basic and acidic residues" evidence="2">
    <location>
        <begin position="1274"/>
        <end position="1285"/>
    </location>
</feature>
<dbReference type="GO" id="GO:0005737">
    <property type="term" value="C:cytoplasm"/>
    <property type="evidence" value="ECO:0007669"/>
    <property type="project" value="UniProtKB-ARBA"/>
</dbReference>
<feature type="compositionally biased region" description="Basic and acidic residues" evidence="2">
    <location>
        <begin position="1347"/>
        <end position="1356"/>
    </location>
</feature>
<dbReference type="Pfam" id="PF22946">
    <property type="entry name" value="SPEF2_D5"/>
    <property type="match status" value="1"/>
</dbReference>
<feature type="compositionally biased region" description="Basic and acidic residues" evidence="2">
    <location>
        <begin position="1391"/>
        <end position="1405"/>
    </location>
</feature>
<dbReference type="SUPFAM" id="SSF47473">
    <property type="entry name" value="EF-hand"/>
    <property type="match status" value="1"/>
</dbReference>
<protein>
    <recommendedName>
        <fullName evidence="3">Calponin-homology (CH) domain-containing protein</fullName>
    </recommendedName>
</protein>